<accession>A0A1B1NFI6</accession>
<feature type="transmembrane region" description="Helical" evidence="8">
    <location>
        <begin position="818"/>
        <end position="841"/>
    </location>
</feature>
<feature type="compositionally biased region" description="Basic and acidic residues" evidence="7">
    <location>
        <begin position="917"/>
        <end position="930"/>
    </location>
</feature>
<dbReference type="Pfam" id="PF03176">
    <property type="entry name" value="MMPL"/>
    <property type="match status" value="2"/>
</dbReference>
<feature type="region of interest" description="Disordered" evidence="7">
    <location>
        <begin position="901"/>
        <end position="939"/>
    </location>
</feature>
<keyword evidence="11" id="KW-1185">Reference proteome</keyword>
<dbReference type="RefSeq" id="WP_083190709.1">
    <property type="nucleotide sequence ID" value="NZ_CP014989.1"/>
</dbReference>
<feature type="transmembrane region" description="Helical" evidence="8">
    <location>
        <begin position="847"/>
        <end position="874"/>
    </location>
</feature>
<keyword evidence="6" id="KW-0175">Coiled coil</keyword>
<comment type="subcellular location">
    <subcellularLocation>
        <location evidence="1">Cell membrane</location>
        <topology evidence="1">Multi-pass membrane protein</topology>
    </subcellularLocation>
</comment>
<feature type="compositionally biased region" description="Basic and acidic residues" evidence="7">
    <location>
        <begin position="901"/>
        <end position="910"/>
    </location>
</feature>
<feature type="transmembrane region" description="Helical" evidence="8">
    <location>
        <begin position="706"/>
        <end position="725"/>
    </location>
</feature>
<evidence type="ECO:0000259" key="9">
    <source>
        <dbReference type="PROSITE" id="PS50156"/>
    </source>
</evidence>
<feature type="transmembrane region" description="Helical" evidence="8">
    <location>
        <begin position="352"/>
        <end position="370"/>
    </location>
</feature>
<feature type="transmembrane region" description="Helical" evidence="8">
    <location>
        <begin position="732"/>
        <end position="753"/>
    </location>
</feature>
<feature type="transmembrane region" description="Helical" evidence="8">
    <location>
        <begin position="544"/>
        <end position="563"/>
    </location>
</feature>
<evidence type="ECO:0000256" key="2">
    <source>
        <dbReference type="ARBA" id="ARBA00022475"/>
    </source>
</evidence>
<feature type="transmembrane region" description="Helical" evidence="8">
    <location>
        <begin position="773"/>
        <end position="797"/>
    </location>
</feature>
<gene>
    <name evidence="10" type="ORF">SGUI_2800</name>
</gene>
<feature type="transmembrane region" description="Helical" evidence="8">
    <location>
        <begin position="17"/>
        <end position="38"/>
    </location>
</feature>
<feature type="domain" description="SSD" evidence="9">
    <location>
        <begin position="369"/>
        <end position="501"/>
    </location>
</feature>
<protein>
    <submittedName>
        <fullName evidence="10">Integral membrane protein</fullName>
    </submittedName>
</protein>
<dbReference type="Proteomes" id="UP000092482">
    <property type="component" value="Chromosome"/>
</dbReference>
<dbReference type="SUPFAM" id="SSF82866">
    <property type="entry name" value="Multidrug efflux transporter AcrB transmembrane domain"/>
    <property type="match status" value="2"/>
</dbReference>
<keyword evidence="5 8" id="KW-0472">Membrane</keyword>
<dbReference type="Gene3D" id="1.10.287.1490">
    <property type="match status" value="1"/>
</dbReference>
<reference evidence="10 11" key="1">
    <citation type="submission" date="2016-03" db="EMBL/GenBank/DDBJ databases">
        <title>Shallow-sea hydrothermal system.</title>
        <authorList>
            <person name="Tang K."/>
        </authorList>
    </citation>
    <scope>NUCLEOTIDE SEQUENCE [LARGE SCALE GENOMIC DNA]</scope>
    <source>
        <strain evidence="10 11">JLT9</strain>
    </source>
</reference>
<evidence type="ECO:0000313" key="11">
    <source>
        <dbReference type="Proteomes" id="UP000092482"/>
    </source>
</evidence>
<feature type="region of interest" description="Disordered" evidence="7">
    <location>
        <begin position="512"/>
        <end position="533"/>
    </location>
</feature>
<evidence type="ECO:0000256" key="1">
    <source>
        <dbReference type="ARBA" id="ARBA00004651"/>
    </source>
</evidence>
<dbReference type="OrthoDB" id="7051771at2"/>
<keyword evidence="2" id="KW-1003">Cell membrane</keyword>
<dbReference type="InterPro" id="IPR000731">
    <property type="entry name" value="SSD"/>
</dbReference>
<dbReference type="InterPro" id="IPR050545">
    <property type="entry name" value="Mycobact_MmpL"/>
</dbReference>
<organism evidence="10 11">
    <name type="scientific">Serinicoccus hydrothermalis</name>
    <dbReference type="NCBI Taxonomy" id="1758689"/>
    <lineage>
        <taxon>Bacteria</taxon>
        <taxon>Bacillati</taxon>
        <taxon>Actinomycetota</taxon>
        <taxon>Actinomycetes</taxon>
        <taxon>Micrococcales</taxon>
        <taxon>Ornithinimicrobiaceae</taxon>
        <taxon>Serinicoccus</taxon>
    </lineage>
</organism>
<feature type="transmembrane region" description="Helical" evidence="8">
    <location>
        <begin position="473"/>
        <end position="502"/>
    </location>
</feature>
<evidence type="ECO:0000256" key="4">
    <source>
        <dbReference type="ARBA" id="ARBA00022989"/>
    </source>
</evidence>
<name>A0A1B1NFI6_9MICO</name>
<dbReference type="Gene3D" id="1.20.1640.10">
    <property type="entry name" value="Multidrug efflux transporter AcrB transmembrane domain"/>
    <property type="match status" value="2"/>
</dbReference>
<proteinExistence type="predicted"/>
<dbReference type="AlphaFoldDB" id="A0A1B1NFI6"/>
<dbReference type="InterPro" id="IPR001036">
    <property type="entry name" value="Acrflvin-R"/>
</dbReference>
<feature type="transmembrane region" description="Helical" evidence="8">
    <location>
        <begin position="442"/>
        <end position="467"/>
    </location>
</feature>
<feature type="transmembrane region" description="Helical" evidence="8">
    <location>
        <begin position="402"/>
        <end position="421"/>
    </location>
</feature>
<feature type="coiled-coil region" evidence="6">
    <location>
        <begin position="223"/>
        <end position="281"/>
    </location>
</feature>
<evidence type="ECO:0000256" key="3">
    <source>
        <dbReference type="ARBA" id="ARBA00022692"/>
    </source>
</evidence>
<dbReference type="InterPro" id="IPR004869">
    <property type="entry name" value="MMPL_dom"/>
</dbReference>
<evidence type="ECO:0000256" key="7">
    <source>
        <dbReference type="SAM" id="MobiDB-lite"/>
    </source>
</evidence>
<dbReference type="STRING" id="1758689.SGUI_2800"/>
<feature type="transmembrane region" description="Helical" evidence="8">
    <location>
        <begin position="377"/>
        <end position="396"/>
    </location>
</feature>
<evidence type="ECO:0000256" key="5">
    <source>
        <dbReference type="ARBA" id="ARBA00023136"/>
    </source>
</evidence>
<dbReference type="PANTHER" id="PTHR33406:SF13">
    <property type="entry name" value="MEMBRANE PROTEIN YDFJ"/>
    <property type="match status" value="1"/>
</dbReference>
<sequence>MATLLHRLGRWCAHHRLGVIAIWVAVLAITGTGMATLAKPLSNEFSIPGSRFEQVLDTLQQEIPEAAGTTGTVVFRNDDGFTDEQREAIAGAVQDWEDLDGVTSTDPFEAQAELDSAPQDITDGEAELEDARAQLEDGREQLEQGRADLEDSRDQLASGREQLEAGQAELDEQAATLQQSQEELDAQLQQLEDGVAAGQVPPAAEQQARAEIAAGQEQIDAGRQQLEAGQAQLDEQAQQLEAGEEQLADGEAELEDNAAQLDDAEDDIAQGEEDLAVARRMVDLSDGFRVVNEAGTVALTQVSVADAEGFIPEETTASIQQIGNDLEGDGLSVDFSKEITDDLSSLLGPGEVVGLVVAAVVLIVMLGSLVAAGLPILMALVGVGVGLTGALALSQWVDMQSITPVLALMLGLAVGIDYSLFLINRHRQQVRQGMPLRDSIALAVGTSGNAVTFAGLTVIIALVALTLTGIPFLGVMGIVAAATVAIAVLVAITLTPAMLSLIGDKVLPRRERAGGHRGKHEEDPAEEHADDPGRGWAARVQKHPWLAVVGVLAVVGALAWPTLDLRLGLPDGSSEPAGSTAYTTYDTVRDEFGAGANGPILVVAELDEPLAEGDTALMSAQADLGEELAEVDGVEQVLPAGVNDARDVLAFRLQPEGGPADASTEALVDRLGPAVEQIGEDQGATLGLTGQTVANIDISEQLADALPIYLVVVVGLSLILLLLVFRSILVPLLATGGFLLSVGAAFGAVVGVYQLGFASSFFGVNEAGPILSFLPILLIGILFGLAMDYQLFLVSAMREEKVHGKDARTAVVSGFNHSARVVTAAAIIMISVFAGFVWAHLTMVRPIGLGLAVGVLVDAFLVRMTLTPAVMSLLGERAWWIPRWLDRILPDVDVEGAKLERTLGISHDEQEPGEGTDGDRDADAADREPAQESEPSPSR</sequence>
<dbReference type="GO" id="GO:0005886">
    <property type="term" value="C:plasma membrane"/>
    <property type="evidence" value="ECO:0007669"/>
    <property type="project" value="UniProtKB-SubCell"/>
</dbReference>
<dbReference type="EMBL" id="CP014989">
    <property type="protein sequence ID" value="ANS80196.1"/>
    <property type="molecule type" value="Genomic_DNA"/>
</dbReference>
<evidence type="ECO:0000256" key="8">
    <source>
        <dbReference type="SAM" id="Phobius"/>
    </source>
</evidence>
<feature type="coiled-coil region" evidence="6">
    <location>
        <begin position="121"/>
        <end position="194"/>
    </location>
</feature>
<evidence type="ECO:0000313" key="10">
    <source>
        <dbReference type="EMBL" id="ANS80196.1"/>
    </source>
</evidence>
<dbReference type="PATRIC" id="fig|1758689.4.peg.2923"/>
<dbReference type="PRINTS" id="PR00702">
    <property type="entry name" value="ACRIFLAVINRP"/>
</dbReference>
<dbReference type="KEGG" id="serj:SGUI_2800"/>
<dbReference type="PANTHER" id="PTHR33406">
    <property type="entry name" value="MEMBRANE PROTEIN MJ1562-RELATED"/>
    <property type="match status" value="1"/>
</dbReference>
<keyword evidence="3 8" id="KW-0812">Transmembrane</keyword>
<dbReference type="GO" id="GO:0022857">
    <property type="term" value="F:transmembrane transporter activity"/>
    <property type="evidence" value="ECO:0007669"/>
    <property type="project" value="InterPro"/>
</dbReference>
<keyword evidence="4 8" id="KW-1133">Transmembrane helix</keyword>
<dbReference type="PROSITE" id="PS50156">
    <property type="entry name" value="SSD"/>
    <property type="match status" value="1"/>
</dbReference>
<evidence type="ECO:0000256" key="6">
    <source>
        <dbReference type="SAM" id="Coils"/>
    </source>
</evidence>